<comment type="caution">
    <text evidence="1">The sequence shown here is derived from an EMBL/GenBank/DDBJ whole genome shotgun (WGS) entry which is preliminary data.</text>
</comment>
<proteinExistence type="predicted"/>
<gene>
    <name evidence="1" type="ORF">AUJ42_00965</name>
</gene>
<name>A0A1J4RY19_9BACT</name>
<evidence type="ECO:0000313" key="2">
    <source>
        <dbReference type="Proteomes" id="UP000182345"/>
    </source>
</evidence>
<reference evidence="1 2" key="1">
    <citation type="journal article" date="2016" name="Environ. Microbiol.">
        <title>Genomic resolution of a cold subsurface aquifer community provides metabolic insights for novel microbes adapted to high CO concentrations.</title>
        <authorList>
            <person name="Probst A.J."/>
            <person name="Castelle C.J."/>
            <person name="Singh A."/>
            <person name="Brown C.T."/>
            <person name="Anantharaman K."/>
            <person name="Sharon I."/>
            <person name="Hug L.A."/>
            <person name="Burstein D."/>
            <person name="Emerson J.B."/>
            <person name="Thomas B.C."/>
            <person name="Banfield J.F."/>
        </authorList>
    </citation>
    <scope>NUCLEOTIDE SEQUENCE [LARGE SCALE GENOMIC DNA]</scope>
    <source>
        <strain evidence="1">CG1_02_44_10</strain>
    </source>
</reference>
<sequence length="125" mass="14356">MTPLPKAREILEIARHCRTDSISDRESFKKTEERISKRDLKTLVYALILAEYYCAASDQISVIFGAIYLAYANKINITKLVSGKRFYATIAFRAEYFAELAAKGMKCEADLETVADKYFEEYFLP</sequence>
<protein>
    <submittedName>
        <fullName evidence="1">Uncharacterized protein</fullName>
    </submittedName>
</protein>
<evidence type="ECO:0000313" key="1">
    <source>
        <dbReference type="EMBL" id="OIN92075.1"/>
    </source>
</evidence>
<dbReference type="AlphaFoldDB" id="A0A1J4RY19"/>
<dbReference type="Proteomes" id="UP000182345">
    <property type="component" value="Unassembled WGS sequence"/>
</dbReference>
<organism evidence="1 2">
    <name type="scientific">Candidatus Collierbacteria bacterium CG1_02_44_10</name>
    <dbReference type="NCBI Taxonomy" id="1805087"/>
    <lineage>
        <taxon>Bacteria</taxon>
        <taxon>Candidatus Collieribacteriota</taxon>
    </lineage>
</organism>
<dbReference type="EMBL" id="MNUK01000026">
    <property type="protein sequence ID" value="OIN92075.1"/>
    <property type="molecule type" value="Genomic_DNA"/>
</dbReference>
<accession>A0A1J4RY19</accession>